<evidence type="ECO:0000313" key="1">
    <source>
        <dbReference type="EMBL" id="WVY96377.1"/>
    </source>
</evidence>
<dbReference type="PANTHER" id="PTHR34802">
    <property type="entry name" value="CHORISMATE SYNTHASE"/>
    <property type="match status" value="1"/>
</dbReference>
<keyword evidence="2" id="KW-1185">Reference proteome</keyword>
<evidence type="ECO:0000313" key="2">
    <source>
        <dbReference type="Proteomes" id="UP001374535"/>
    </source>
</evidence>
<accession>A0AAQ3MS47</accession>
<dbReference type="PANTHER" id="PTHR34802:SF1">
    <property type="entry name" value="CHORISMATE SYNTHASE"/>
    <property type="match status" value="1"/>
</dbReference>
<dbReference type="EMBL" id="CP144692">
    <property type="protein sequence ID" value="WVY96377.1"/>
    <property type="molecule type" value="Genomic_DNA"/>
</dbReference>
<proteinExistence type="predicted"/>
<reference evidence="1 2" key="1">
    <citation type="journal article" date="2023" name="Life. Sci Alliance">
        <title>Evolutionary insights into 3D genome organization and epigenetic landscape of Vigna mungo.</title>
        <authorList>
            <person name="Junaid A."/>
            <person name="Singh B."/>
            <person name="Bhatia S."/>
        </authorList>
    </citation>
    <scope>NUCLEOTIDE SEQUENCE [LARGE SCALE GENOMIC DNA]</scope>
    <source>
        <strain evidence="1">Urdbean</strain>
    </source>
</reference>
<gene>
    <name evidence="1" type="ORF">V8G54_028528</name>
</gene>
<organism evidence="1 2">
    <name type="scientific">Vigna mungo</name>
    <name type="common">Black gram</name>
    <name type="synonym">Phaseolus mungo</name>
    <dbReference type="NCBI Taxonomy" id="3915"/>
    <lineage>
        <taxon>Eukaryota</taxon>
        <taxon>Viridiplantae</taxon>
        <taxon>Streptophyta</taxon>
        <taxon>Embryophyta</taxon>
        <taxon>Tracheophyta</taxon>
        <taxon>Spermatophyta</taxon>
        <taxon>Magnoliopsida</taxon>
        <taxon>eudicotyledons</taxon>
        <taxon>Gunneridae</taxon>
        <taxon>Pentapetalae</taxon>
        <taxon>rosids</taxon>
        <taxon>fabids</taxon>
        <taxon>Fabales</taxon>
        <taxon>Fabaceae</taxon>
        <taxon>Papilionoideae</taxon>
        <taxon>50 kb inversion clade</taxon>
        <taxon>NPAAA clade</taxon>
        <taxon>indigoferoid/millettioid clade</taxon>
        <taxon>Phaseoleae</taxon>
        <taxon>Vigna</taxon>
    </lineage>
</organism>
<dbReference type="AlphaFoldDB" id="A0AAQ3MS47"/>
<sequence>MSWVLGLAAAPSSQVNRVLERSMQSVQVQGQLQVFQENGTATFSTTSPSEVHVRDPNKRLKISYTREFLLSLDQADLIVKFPSLVDDKASELFSLRLCVPDPRCQKSVPQNFSLEVPRDVNRLLHRSNEPYRPPCRYKSLPSTRHSNDLLEGDISGSCECANQEIADGGICRKGRISTSGPSEACISPTSVEKEKQFASMVDDCESSTVYCRGMKQNPSSPDFHVRRELKLNSFTDSIDGESSSSCELCLPDEDSLITFDELFLLSDVENLAVVDSSMSSTAERSPIEAEVFSPSSPREMIEKLVEFILSEESSTPNVDDAMVHRGTGLGCFSHSTHAQQTHAEFCSNHLNPERKDQLDHNRFQINSIDSAVHSFFSHSFPSNPFSQHFPLYHDELERFDHEVSKTRFQQIINPDKLHVCSLSVSKSGVPLHLPALQMASCTQKLNSMPTGTFAYQEPKNYGDFVKPSLDFQSDSNINPTPVDSCIEMKLRANHCHPHMQGF</sequence>
<dbReference type="Proteomes" id="UP001374535">
    <property type="component" value="Chromosome 9"/>
</dbReference>
<name>A0AAQ3MS47_VIGMU</name>
<protein>
    <submittedName>
        <fullName evidence="1">Uncharacterized protein</fullName>
    </submittedName>
</protein>